<keyword evidence="1" id="KW-0472">Membrane</keyword>
<organism evidence="2 3">
    <name type="scientific">Vallitalea longa</name>
    <dbReference type="NCBI Taxonomy" id="2936439"/>
    <lineage>
        <taxon>Bacteria</taxon>
        <taxon>Bacillati</taxon>
        <taxon>Bacillota</taxon>
        <taxon>Clostridia</taxon>
        <taxon>Lachnospirales</taxon>
        <taxon>Vallitaleaceae</taxon>
        <taxon>Vallitalea</taxon>
    </lineage>
</organism>
<dbReference type="InterPro" id="IPR046674">
    <property type="entry name" value="DUF6544"/>
</dbReference>
<keyword evidence="1" id="KW-1133">Transmembrane helix</keyword>
<dbReference type="Pfam" id="PF20181">
    <property type="entry name" value="DUF6544"/>
    <property type="match status" value="1"/>
</dbReference>
<evidence type="ECO:0000313" key="2">
    <source>
        <dbReference type="EMBL" id="GKX31870.1"/>
    </source>
</evidence>
<accession>A0A9W5YD36</accession>
<evidence type="ECO:0000313" key="3">
    <source>
        <dbReference type="Proteomes" id="UP001144256"/>
    </source>
</evidence>
<dbReference type="RefSeq" id="WP_281819193.1">
    <property type="nucleotide sequence ID" value="NZ_BRLB01000022.1"/>
</dbReference>
<evidence type="ECO:0000256" key="1">
    <source>
        <dbReference type="SAM" id="Phobius"/>
    </source>
</evidence>
<dbReference type="EMBL" id="BRLB01000022">
    <property type="protein sequence ID" value="GKX31870.1"/>
    <property type="molecule type" value="Genomic_DNA"/>
</dbReference>
<proteinExistence type="predicted"/>
<comment type="caution">
    <text evidence="2">The sequence shown here is derived from an EMBL/GenBank/DDBJ whole genome shotgun (WGS) entry which is preliminary data.</text>
</comment>
<gene>
    <name evidence="2" type="ORF">SH1V18_43500</name>
</gene>
<keyword evidence="1" id="KW-0812">Transmembrane</keyword>
<name>A0A9W5YD36_9FIRM</name>
<sequence>MKSLGIVIILIILIMVYWYYGSTHRAYKENLSRALSADNLDNNEIITEKDLQYLPVVIQKYLRYVDVVGKKKINQFAIDIDGEMRLDEDKDWAPITAEQKTFINQSIRLFYMTMKYKGIPINGLHHFEKGKASMVIKILDLIKVVDQRGEIMNKAETVTFFNDMCIFAPSTLIDANITWEEIDELSVIAHYTLEGIKISAQLFFNEKGQLINFISNDRYKIENNNNYKQIKWSTPVSGYKNFNGYNLASIGQGIWHYEDRDFSYIKLNIKNIHYK</sequence>
<dbReference type="Proteomes" id="UP001144256">
    <property type="component" value="Unassembled WGS sequence"/>
</dbReference>
<keyword evidence="3" id="KW-1185">Reference proteome</keyword>
<protein>
    <submittedName>
        <fullName evidence="2">Uncharacterized protein</fullName>
    </submittedName>
</protein>
<feature type="transmembrane region" description="Helical" evidence="1">
    <location>
        <begin position="6"/>
        <end position="23"/>
    </location>
</feature>
<dbReference type="AlphaFoldDB" id="A0A9W5YD36"/>
<reference evidence="2" key="1">
    <citation type="submission" date="2022-06" db="EMBL/GenBank/DDBJ databases">
        <title>Vallitalea longa sp. nov., an anaerobic bacterium isolated from marine sediment.</title>
        <authorList>
            <person name="Hirano S."/>
            <person name="Terahara T."/>
            <person name="Mori K."/>
            <person name="Hamada M."/>
            <person name="Matsumoto R."/>
            <person name="Kobayashi T."/>
        </authorList>
    </citation>
    <scope>NUCLEOTIDE SEQUENCE</scope>
    <source>
        <strain evidence="2">SH18-1</strain>
    </source>
</reference>